<dbReference type="GO" id="GO:0005886">
    <property type="term" value="C:plasma membrane"/>
    <property type="evidence" value="ECO:0007669"/>
    <property type="project" value="TreeGrafter"/>
</dbReference>
<dbReference type="SMART" id="SM00409">
    <property type="entry name" value="IG"/>
    <property type="match status" value="3"/>
</dbReference>
<dbReference type="Pfam" id="PF13927">
    <property type="entry name" value="Ig_3"/>
    <property type="match status" value="1"/>
</dbReference>
<keyword evidence="5" id="KW-0393">Immunoglobulin domain</keyword>
<feature type="domain" description="Ig-like" evidence="9">
    <location>
        <begin position="12"/>
        <end position="107"/>
    </location>
</feature>
<feature type="signal peptide" evidence="8">
    <location>
        <begin position="1"/>
        <end position="16"/>
    </location>
</feature>
<organism evidence="10">
    <name type="scientific">Fundulus heteroclitus</name>
    <name type="common">Killifish</name>
    <name type="synonym">Mummichog</name>
    <dbReference type="NCBI Taxonomy" id="8078"/>
    <lineage>
        <taxon>Eukaryota</taxon>
        <taxon>Metazoa</taxon>
        <taxon>Chordata</taxon>
        <taxon>Craniata</taxon>
        <taxon>Vertebrata</taxon>
        <taxon>Euteleostomi</taxon>
        <taxon>Actinopterygii</taxon>
        <taxon>Neopterygii</taxon>
        <taxon>Teleostei</taxon>
        <taxon>Neoteleostei</taxon>
        <taxon>Acanthomorphata</taxon>
        <taxon>Ovalentaria</taxon>
        <taxon>Atherinomorphae</taxon>
        <taxon>Cyprinodontiformes</taxon>
        <taxon>Fundulidae</taxon>
        <taxon>Fundulus</taxon>
    </lineage>
</organism>
<comment type="subcellular location">
    <subcellularLocation>
        <location evidence="1">Membrane</location>
        <topology evidence="1">Single-pass type I membrane protein</topology>
    </subcellularLocation>
</comment>
<keyword evidence="2 7" id="KW-0472">Membrane</keyword>
<dbReference type="AlphaFoldDB" id="A0A146ZIZ7"/>
<keyword evidence="8" id="KW-0732">Signal</keyword>
<feature type="domain" description="Ig-like" evidence="9">
    <location>
        <begin position="125"/>
        <end position="229"/>
    </location>
</feature>
<evidence type="ECO:0000313" key="12">
    <source>
        <dbReference type="Proteomes" id="UP000265000"/>
    </source>
</evidence>
<dbReference type="GO" id="GO:0030424">
    <property type="term" value="C:axon"/>
    <property type="evidence" value="ECO:0007669"/>
    <property type="project" value="Ensembl"/>
</dbReference>
<dbReference type="Pfam" id="PF08205">
    <property type="entry name" value="C2-set_2"/>
    <property type="match status" value="1"/>
</dbReference>
<dbReference type="InterPro" id="IPR013162">
    <property type="entry name" value="CD80_C2-set"/>
</dbReference>
<dbReference type="GO" id="GO:0005911">
    <property type="term" value="C:cell-cell junction"/>
    <property type="evidence" value="ECO:0007669"/>
    <property type="project" value="TreeGrafter"/>
</dbReference>
<protein>
    <submittedName>
        <fullName evidence="11">Activated leukocyte cell adhesion molecule b</fullName>
    </submittedName>
    <submittedName>
        <fullName evidence="10">CD166 antigen</fullName>
    </submittedName>
</protein>
<dbReference type="PROSITE" id="PS50835">
    <property type="entry name" value="IG_LIKE"/>
    <property type="match status" value="4"/>
</dbReference>
<keyword evidence="4" id="KW-0325">Glycoprotein</keyword>
<keyword evidence="3" id="KW-1015">Disulfide bond</keyword>
<dbReference type="GO" id="GO:0031290">
    <property type="term" value="P:retinal ganglion cell axon guidance"/>
    <property type="evidence" value="ECO:0007669"/>
    <property type="project" value="Ensembl"/>
</dbReference>
<dbReference type="InterPro" id="IPR051275">
    <property type="entry name" value="Cell_adhesion_signaling"/>
</dbReference>
<keyword evidence="7" id="KW-0812">Transmembrane</keyword>
<evidence type="ECO:0000259" key="9">
    <source>
        <dbReference type="PROSITE" id="PS50835"/>
    </source>
</evidence>
<dbReference type="InterPro" id="IPR007110">
    <property type="entry name" value="Ig-like_dom"/>
</dbReference>
<dbReference type="EMBL" id="GCES01019989">
    <property type="protein sequence ID" value="JAR66334.1"/>
    <property type="molecule type" value="Transcribed_RNA"/>
</dbReference>
<dbReference type="PANTHER" id="PTHR11640:SF148">
    <property type="entry name" value="CD166 ANTIGEN HOMOLOG A"/>
    <property type="match status" value="1"/>
</dbReference>
<dbReference type="Ensembl" id="ENSFHET00000008683.1">
    <property type="protein sequence ID" value="ENSFHEP00000024086.1"/>
    <property type="gene ID" value="ENSFHEG00000005437.1"/>
</dbReference>
<evidence type="ECO:0000256" key="8">
    <source>
        <dbReference type="SAM" id="SignalP"/>
    </source>
</evidence>
<evidence type="ECO:0000256" key="2">
    <source>
        <dbReference type="ARBA" id="ARBA00023136"/>
    </source>
</evidence>
<reference evidence="10" key="1">
    <citation type="submission" date="2015-01" db="EMBL/GenBank/DDBJ databases">
        <title>EvidentialGene: Evidence-directed Construction of Complete mRNA Transcriptomes without Genomes.</title>
        <authorList>
            <person name="Gilbert D.G."/>
        </authorList>
    </citation>
    <scope>NUCLEOTIDE SEQUENCE</scope>
</reference>
<dbReference type="GO" id="GO:0021885">
    <property type="term" value="P:forebrain cell migration"/>
    <property type="evidence" value="ECO:0007669"/>
    <property type="project" value="Ensembl"/>
</dbReference>
<dbReference type="SUPFAM" id="SSF48726">
    <property type="entry name" value="Immunoglobulin"/>
    <property type="match status" value="4"/>
</dbReference>
<dbReference type="InterPro" id="IPR003006">
    <property type="entry name" value="Ig/MHC_CS"/>
</dbReference>
<dbReference type="PANTHER" id="PTHR11640">
    <property type="entry name" value="NEPHRIN"/>
    <property type="match status" value="1"/>
</dbReference>
<dbReference type="GO" id="GO:0050839">
    <property type="term" value="F:cell adhesion molecule binding"/>
    <property type="evidence" value="ECO:0007669"/>
    <property type="project" value="TreeGrafter"/>
</dbReference>
<feature type="chain" id="PRO_5044548990" evidence="8">
    <location>
        <begin position="17"/>
        <end position="563"/>
    </location>
</feature>
<evidence type="ECO:0000313" key="11">
    <source>
        <dbReference type="Ensembl" id="ENSFHEP00000024086.1"/>
    </source>
</evidence>
<dbReference type="Proteomes" id="UP000265000">
    <property type="component" value="Unplaced"/>
</dbReference>
<accession>A0A146ZIZ7</accession>
<reference evidence="11" key="2">
    <citation type="submission" date="2025-05" db="UniProtKB">
        <authorList>
            <consortium name="Ensembl"/>
        </authorList>
    </citation>
    <scope>IDENTIFICATION</scope>
</reference>
<dbReference type="GO" id="GO:0098609">
    <property type="term" value="P:cell-cell adhesion"/>
    <property type="evidence" value="ECO:0007669"/>
    <property type="project" value="TreeGrafter"/>
</dbReference>
<evidence type="ECO:0000256" key="4">
    <source>
        <dbReference type="ARBA" id="ARBA00023180"/>
    </source>
</evidence>
<feature type="domain" description="Ig-like" evidence="9">
    <location>
        <begin position="235"/>
        <end position="315"/>
    </location>
</feature>
<dbReference type="InterPro" id="IPR013783">
    <property type="entry name" value="Ig-like_fold"/>
</dbReference>
<keyword evidence="12" id="KW-1185">Reference proteome</keyword>
<dbReference type="InterPro" id="IPR036179">
    <property type="entry name" value="Ig-like_dom_sf"/>
</dbReference>
<evidence type="ECO:0000313" key="10">
    <source>
        <dbReference type="EMBL" id="JAR66334.1"/>
    </source>
</evidence>
<feature type="domain" description="Ig-like" evidence="9">
    <location>
        <begin position="400"/>
        <end position="481"/>
    </location>
</feature>
<name>A0A146ZIZ7_FUNHE</name>
<evidence type="ECO:0000256" key="5">
    <source>
        <dbReference type="ARBA" id="ARBA00023319"/>
    </source>
</evidence>
<sequence length="563" mass="61558">MLHLLLLSLLFPAVLCQGFKTVIGMYGETVEIPCNIGDTKVEDIAITQWKYDKEPTVRGELLSKNKGDEVVITATDKFKGRVSLGANLSLLLSDAKLTDQHTFICMVVVKTIDEHSVKLVIQKLPEAPLITEKAEALEIGKRTKLGTCVSKNASPAANIIWLKNNKPLLSDGNRILINNTVVKQPETELLNALSTLHYSAEKEDTGAQFSCKAEHPKANNLVSPPETFTITYSTENIVLQVLPTESPAEGNDITLKCVADGNPPPSSFNFDLKGDVVKVENANTYTIINASRNNSGEYKCSLIDDPSMEATKNITVSFLDVKLNLNNTVIRRAGDSLNLTLDIDSSAKPTVSWTKGGVKMNKEPKNTKLAYSDAGLYELVVTMGTLRREASFHLIVQGAPVIRNLLKLHDKDGQRKVLICEAEGSPKPAVSWNINGTLIDEKSFDNGTITHKIAVVPSANLSVTCTVSNSFGIDTRVINVSSLFEDVRVDKRDPSEDDDQTKLVVGVVVGLLVAAVVIGVAYWMYMKKSKQGSWKTGEKENGSSEEEKKLEEKVEENSQKADV</sequence>
<dbReference type="Gene3D" id="2.60.40.10">
    <property type="entry name" value="Immunoglobulins"/>
    <property type="match status" value="5"/>
</dbReference>
<keyword evidence="7" id="KW-1133">Transmembrane helix</keyword>
<evidence type="ECO:0000256" key="7">
    <source>
        <dbReference type="SAM" id="Phobius"/>
    </source>
</evidence>
<evidence type="ECO:0000256" key="3">
    <source>
        <dbReference type="ARBA" id="ARBA00023157"/>
    </source>
</evidence>
<proteinExistence type="predicted"/>
<dbReference type="PROSITE" id="PS00290">
    <property type="entry name" value="IG_MHC"/>
    <property type="match status" value="1"/>
</dbReference>
<evidence type="ECO:0000256" key="1">
    <source>
        <dbReference type="ARBA" id="ARBA00004479"/>
    </source>
</evidence>
<feature type="compositionally biased region" description="Basic and acidic residues" evidence="6">
    <location>
        <begin position="536"/>
        <end position="563"/>
    </location>
</feature>
<dbReference type="GO" id="GO:0060385">
    <property type="term" value="P:axonogenesis involved in innervation"/>
    <property type="evidence" value="ECO:0007669"/>
    <property type="project" value="Ensembl"/>
</dbReference>
<dbReference type="GeneTree" id="ENSGT00940000156881"/>
<dbReference type="InterPro" id="IPR003599">
    <property type="entry name" value="Ig_sub"/>
</dbReference>
<evidence type="ECO:0000256" key="6">
    <source>
        <dbReference type="SAM" id="MobiDB-lite"/>
    </source>
</evidence>
<dbReference type="GO" id="GO:0042802">
    <property type="term" value="F:identical protein binding"/>
    <property type="evidence" value="ECO:0007669"/>
    <property type="project" value="Ensembl"/>
</dbReference>
<feature type="region of interest" description="Disordered" evidence="6">
    <location>
        <begin position="529"/>
        <end position="563"/>
    </location>
</feature>
<feature type="transmembrane region" description="Helical" evidence="7">
    <location>
        <begin position="503"/>
        <end position="525"/>
    </location>
</feature>
<dbReference type="STRING" id="8078.ENSFHEP00000024086"/>